<evidence type="ECO:0000256" key="13">
    <source>
        <dbReference type="PIRSR" id="PIRSR009407-4"/>
    </source>
</evidence>
<dbReference type="InterPro" id="IPR004436">
    <property type="entry name" value="Isocitrate_DH_NADP_mono"/>
</dbReference>
<feature type="binding site" evidence="13">
    <location>
        <begin position="591"/>
        <end position="592"/>
    </location>
    <ligand>
        <name>NADP(+)</name>
        <dbReference type="ChEBI" id="CHEBI:58349"/>
    </ligand>
</feature>
<evidence type="ECO:0000256" key="4">
    <source>
        <dbReference type="ARBA" id="ARBA00022842"/>
    </source>
</evidence>
<dbReference type="PIRSF" id="PIRSF009407">
    <property type="entry name" value="IDH_monmr"/>
    <property type="match status" value="1"/>
</dbReference>
<evidence type="ECO:0000256" key="1">
    <source>
        <dbReference type="ARBA" id="ARBA00022435"/>
    </source>
</evidence>
<evidence type="ECO:0000256" key="10">
    <source>
        <dbReference type="PIRSR" id="PIRSR009407-1"/>
    </source>
</evidence>
<dbReference type="GO" id="GO:0046872">
    <property type="term" value="F:metal ion binding"/>
    <property type="evidence" value="ECO:0007669"/>
    <property type="project" value="UniProtKB-KW"/>
</dbReference>
<evidence type="ECO:0000256" key="11">
    <source>
        <dbReference type="PIRSR" id="PIRSR009407-2"/>
    </source>
</evidence>
<sequence length="747" mass="83461">MKFYLQEIFMHKIFYTFTDEAPALATGSFLPIVESFTKVADIELETKDISLSARILANFNDYLTAEQKCSDDLAILGELAKTPDANIIKLPNISASIPQLTAAIKELQSKGYKIPDYPYEPKDDKEQEIKARYAKVLGSAVNPVLREGNSDRRVADAVKKYAEKHPHSMGEWTKDSKSHVASMSADDFYANEKSYIVPKATKVKIVHTDTKGTQTVLKDNLALEEKEIIDATKISIKALREFYKNEIAKAKKEGTLLSLHLKATMMKVSDPILFGHAVEIFFEDIFKKYAKEFKELCVNPRNGWGDAVEKIKQLPQELQDKINADIEKVFAKQPDIAMVNSDKGITNLNVPSDVIIDASMPAAIRSSGKMWNKDGKLQDMKAMIPDRCYAGVYAATIDFCKENGAFDVATMGDVSNVGLMAKKAEEYGSHDKTFEIQADGKVEVIDAEGNVIFEHQVEKGDIWRACQTKDIAVKDWVKLAVNRAKITQNPAIFWLDSKRAHDRNLIAKVNEYLTHHDTTGLDIQILSPVEATKYSLKRMKEGKNTISVTGNVLRDYLTDLFPILELGTSAKMLSIVPLLAGGGLFETGAGGSAPKHVEQLIEENHLRWDSLGEFLALGASLEDLAIKTRDAKIKVLAETLSQANKDFLDNDKSPRRKVGELDTRGSHFYLAYYWVKALAEQTGNAELKAKFEPIYIELKANKDKIVKELNDAQGKKVDVGGYYHMDRVKLDAVMRPSKTFNTILAQI</sequence>
<evidence type="ECO:0000256" key="8">
    <source>
        <dbReference type="ARBA" id="ARBA00046318"/>
    </source>
</evidence>
<feature type="binding site" evidence="13">
    <location>
        <position position="656"/>
    </location>
    <ligand>
        <name>NADP(+)</name>
        <dbReference type="ChEBI" id="CHEBI:58349"/>
    </ligand>
</feature>
<dbReference type="PANTHER" id="PTHR36999:SF1">
    <property type="entry name" value="ISOCITRATE DEHYDROGENASE (NADP(+))"/>
    <property type="match status" value="1"/>
</dbReference>
<feature type="binding site" evidence="13">
    <location>
        <begin position="89"/>
        <end position="94"/>
    </location>
    <ligand>
        <name>NADP(+)</name>
        <dbReference type="ChEBI" id="CHEBI:58349"/>
    </ligand>
</feature>
<keyword evidence="2 9" id="KW-0816">Tricarboxylic acid cycle</keyword>
<evidence type="ECO:0000256" key="2">
    <source>
        <dbReference type="ARBA" id="ARBA00022532"/>
    </source>
</evidence>
<dbReference type="SUPFAM" id="SSF53659">
    <property type="entry name" value="Isocitrate/Isopropylmalate dehydrogenase-like"/>
    <property type="match status" value="1"/>
</dbReference>
<organism evidence="14 15">
    <name type="scientific">Francisella tularensis</name>
    <dbReference type="NCBI Taxonomy" id="263"/>
    <lineage>
        <taxon>Bacteria</taxon>
        <taxon>Pseudomonadati</taxon>
        <taxon>Pseudomonadota</taxon>
        <taxon>Gammaproteobacteria</taxon>
        <taxon>Thiotrichales</taxon>
        <taxon>Francisellaceae</taxon>
        <taxon>Francisella</taxon>
    </lineage>
</organism>
<name>A0A6I4RMD5_FRATU</name>
<dbReference type="NCBIfam" id="TIGR00178">
    <property type="entry name" value="monomer_idh"/>
    <property type="match status" value="1"/>
</dbReference>
<feature type="site" description="Critical for catalysis" evidence="10">
    <location>
        <position position="262"/>
    </location>
</feature>
<dbReference type="EC" id="1.1.1.42" evidence="9"/>
<evidence type="ECO:0000256" key="5">
    <source>
        <dbReference type="ARBA" id="ARBA00022857"/>
    </source>
</evidence>
<comment type="cofactor">
    <cofactor evidence="12">
        <name>Mg(2+)</name>
        <dbReference type="ChEBI" id="CHEBI:18420"/>
    </cofactor>
    <cofactor evidence="12">
        <name>Mn(2+)</name>
        <dbReference type="ChEBI" id="CHEBI:29035"/>
    </cofactor>
    <text evidence="12">Binds 1 Mg(2+) or Mn(2+) ion per subunit.</text>
</comment>
<feature type="binding site" evidence="12">
    <location>
        <position position="559"/>
    </location>
    <ligand>
        <name>Mg(2+)</name>
        <dbReference type="ChEBI" id="CHEBI:18420"/>
    </ligand>
</feature>
<comment type="similarity">
    <text evidence="8 9">Belongs to the monomeric-type IDH family.</text>
</comment>
<evidence type="ECO:0000256" key="12">
    <source>
        <dbReference type="PIRSR" id="PIRSR009407-3"/>
    </source>
</evidence>
<keyword evidence="6 9" id="KW-0560">Oxidoreductase</keyword>
<keyword evidence="1 9" id="KW-0329">Glyoxylate bypass</keyword>
<feature type="binding site" evidence="13">
    <location>
        <position position="596"/>
    </location>
    <ligand>
        <name>NADP(+)</name>
        <dbReference type="ChEBI" id="CHEBI:58349"/>
    </ligand>
</feature>
<evidence type="ECO:0000313" key="14">
    <source>
        <dbReference type="EMBL" id="MWZ39514.1"/>
    </source>
</evidence>
<keyword evidence="4 12" id="KW-0460">Magnesium</keyword>
<comment type="catalytic activity">
    <reaction evidence="7 9">
        <text>D-threo-isocitrate + NADP(+) = 2-oxoglutarate + CO2 + NADPH</text>
        <dbReference type="Rhea" id="RHEA:19629"/>
        <dbReference type="ChEBI" id="CHEBI:15562"/>
        <dbReference type="ChEBI" id="CHEBI:16526"/>
        <dbReference type="ChEBI" id="CHEBI:16810"/>
        <dbReference type="ChEBI" id="CHEBI:57783"/>
        <dbReference type="ChEBI" id="CHEBI:58349"/>
        <dbReference type="EC" id="1.1.1.42"/>
    </reaction>
</comment>
<dbReference type="EMBL" id="VJEZ01000003">
    <property type="protein sequence ID" value="MWZ39514.1"/>
    <property type="molecule type" value="Genomic_DNA"/>
</dbReference>
<dbReference type="Proteomes" id="UP000469081">
    <property type="component" value="Unassembled WGS sequence"/>
</dbReference>
<evidence type="ECO:0000256" key="3">
    <source>
        <dbReference type="ARBA" id="ARBA00022723"/>
    </source>
</evidence>
<protein>
    <recommendedName>
        <fullName evidence="9">Isocitrate dehydrogenase [NADP]</fullName>
        <ecNumber evidence="9">1.1.1.42</ecNumber>
    </recommendedName>
    <alternativeName>
        <fullName evidence="9">Oxalosuccinate decarboxylase</fullName>
    </alternativeName>
</protein>
<feature type="binding site" evidence="12">
    <location>
        <position position="555"/>
    </location>
    <ligand>
        <name>Mg(2+)</name>
        <dbReference type="ChEBI" id="CHEBI:18420"/>
    </ligand>
</feature>
<feature type="binding site" evidence="11">
    <location>
        <position position="152"/>
    </location>
    <ligand>
        <name>D-threo-isocitrate</name>
        <dbReference type="ChEBI" id="CHEBI:15562"/>
    </ligand>
</feature>
<evidence type="ECO:0000256" key="6">
    <source>
        <dbReference type="ARBA" id="ARBA00023002"/>
    </source>
</evidence>
<evidence type="ECO:0000256" key="7">
    <source>
        <dbReference type="ARBA" id="ARBA00023554"/>
    </source>
</evidence>
<accession>A0A6I4RMD5</accession>
<dbReference type="GO" id="GO:0004450">
    <property type="term" value="F:isocitrate dehydrogenase (NADP+) activity"/>
    <property type="evidence" value="ECO:0007669"/>
    <property type="project" value="UniProtKB-EC"/>
</dbReference>
<dbReference type="PANTHER" id="PTHR36999">
    <property type="entry name" value="ISOCITRATE DEHYDROGENASE [NADP]"/>
    <property type="match status" value="1"/>
</dbReference>
<evidence type="ECO:0000313" key="15">
    <source>
        <dbReference type="Proteomes" id="UP000469081"/>
    </source>
</evidence>
<feature type="site" description="Critical for catalysis" evidence="10">
    <location>
        <position position="427"/>
    </location>
</feature>
<gene>
    <name evidence="14" type="ORF">FNC33_02965</name>
</gene>
<evidence type="ECO:0000256" key="9">
    <source>
        <dbReference type="PIRNR" id="PIRNR009407"/>
    </source>
</evidence>
<feature type="binding site" evidence="12">
    <location>
        <position position="357"/>
    </location>
    <ligand>
        <name>Mg(2+)</name>
        <dbReference type="ChEBI" id="CHEBI:18420"/>
    </ligand>
</feature>
<dbReference type="GO" id="GO:0006099">
    <property type="term" value="P:tricarboxylic acid cycle"/>
    <property type="evidence" value="ECO:0007669"/>
    <property type="project" value="UniProtKB-KW"/>
</dbReference>
<feature type="binding site" evidence="13">
    <location>
        <begin position="607"/>
        <end position="609"/>
    </location>
    <ligand>
        <name>NADP(+)</name>
        <dbReference type="ChEBI" id="CHEBI:58349"/>
    </ligand>
</feature>
<keyword evidence="3 12" id="KW-0479">Metal-binding</keyword>
<dbReference type="Pfam" id="PF03971">
    <property type="entry name" value="IDH"/>
    <property type="match status" value="1"/>
</dbReference>
<proteinExistence type="inferred from homology"/>
<dbReference type="GO" id="GO:0006097">
    <property type="term" value="P:glyoxylate cycle"/>
    <property type="evidence" value="ECO:0007669"/>
    <property type="project" value="UniProtKB-KW"/>
</dbReference>
<feature type="binding site" evidence="13">
    <location>
        <position position="142"/>
    </location>
    <ligand>
        <name>NADP(+)</name>
        <dbReference type="ChEBI" id="CHEBI:58349"/>
    </ligand>
</feature>
<dbReference type="Gene3D" id="3.40.718.10">
    <property type="entry name" value="Isopropylmalate Dehydrogenase"/>
    <property type="match status" value="1"/>
</dbReference>
<reference evidence="14 15" key="1">
    <citation type="submission" date="2019-06" db="EMBL/GenBank/DDBJ databases">
        <title>Phylogeography and genetic diversity of Francisella tularensis subsp. holarctica in France (1947-2018).</title>
        <authorList>
            <person name="Kevin M."/>
            <person name="Madani N."/>
            <person name="Maurin M."/>
        </authorList>
    </citation>
    <scope>NUCLEOTIDE SEQUENCE [LARGE SCALE GENOMIC DNA]</scope>
    <source>
        <strain evidence="14 15">ATCC 15482</strain>
    </source>
</reference>
<comment type="caution">
    <text evidence="14">The sequence shown here is derived from an EMBL/GenBank/DDBJ whole genome shotgun (WGS) entry which is preliminary data.</text>
</comment>
<feature type="binding site" evidence="11">
    <location>
        <position position="554"/>
    </location>
    <ligand>
        <name>D-threo-isocitrate</name>
        <dbReference type="ChEBI" id="CHEBI:15562"/>
    </ligand>
</feature>
<feature type="binding site" evidence="11">
    <location>
        <begin position="139"/>
        <end position="146"/>
    </location>
    <ligand>
        <name>substrate</name>
    </ligand>
</feature>
<keyword evidence="5 9" id="KW-0521">NADP</keyword>
<dbReference type="AlphaFoldDB" id="A0A6I4RMD5"/>